<organism evidence="2 3">
    <name type="scientific">Fusarium mangiferae</name>
    <name type="common">Mango malformation disease fungus</name>
    <dbReference type="NCBI Taxonomy" id="192010"/>
    <lineage>
        <taxon>Eukaryota</taxon>
        <taxon>Fungi</taxon>
        <taxon>Dikarya</taxon>
        <taxon>Ascomycota</taxon>
        <taxon>Pezizomycotina</taxon>
        <taxon>Sordariomycetes</taxon>
        <taxon>Hypocreomycetidae</taxon>
        <taxon>Hypocreales</taxon>
        <taxon>Nectriaceae</taxon>
        <taxon>Fusarium</taxon>
        <taxon>Fusarium fujikuroi species complex</taxon>
    </lineage>
</organism>
<dbReference type="Proteomes" id="UP000184255">
    <property type="component" value="Unassembled WGS sequence"/>
</dbReference>
<dbReference type="VEuPathDB" id="FungiDB:FMAN_15324"/>
<keyword evidence="3" id="KW-1185">Reference proteome</keyword>
<protein>
    <submittedName>
        <fullName evidence="2">Uncharacterized protein</fullName>
    </submittedName>
</protein>
<accession>A0A1L7UFS7</accession>
<dbReference type="RefSeq" id="XP_041690349.1">
    <property type="nucleotide sequence ID" value="XM_041824916.1"/>
</dbReference>
<sequence>MEKRSHKKWRERLLATNIQFSLSSLFSLWPSSASTTESADHEPSSSSDVSCLLSPSSLKSTGTSSRKVSPPPELKQCETKQSPAPEKPATESLPRTRPRRSCLPKPLADFKRTVDAGKAGAWTVLPLSKENHTNYLKQIEAAFRRFDYDPQNGLIAIRKPGLVHESFIQEFGFHLRLQLRSLGLKHHNTITGDFITKIRSNGSADIGLITKHSSNMPHAKRLTRSPDASFVHKDAGLSGVVVEVSYSQDGKELPGLARDYLLHSYGKIKAVIGFHMNRENKTSNVSVYKVRKTPSDNGRIKLGVETVVHKSIFRIESPDHHGTRHKPQKIRLNETEAINGAFSSACCDLSRFARPRSLATR</sequence>
<evidence type="ECO:0000313" key="2">
    <source>
        <dbReference type="EMBL" id="CVL07203.1"/>
    </source>
</evidence>
<gene>
    <name evidence="2" type="ORF">FMAN_15324</name>
</gene>
<dbReference type="EMBL" id="FCQH01000019">
    <property type="protein sequence ID" value="CVL07203.1"/>
    <property type="molecule type" value="Genomic_DNA"/>
</dbReference>
<name>A0A1L7UFS7_FUSMA</name>
<evidence type="ECO:0000313" key="3">
    <source>
        <dbReference type="Proteomes" id="UP000184255"/>
    </source>
</evidence>
<comment type="caution">
    <text evidence="2">The sequence shown here is derived from an EMBL/GenBank/DDBJ whole genome shotgun (WGS) entry which is preliminary data.</text>
</comment>
<evidence type="ECO:0000256" key="1">
    <source>
        <dbReference type="SAM" id="MobiDB-lite"/>
    </source>
</evidence>
<reference evidence="3" key="1">
    <citation type="journal article" date="2016" name="Genome Biol. Evol.">
        <title>Comparative 'omics' of the Fusarium fujikuroi species complex highlights differences in genetic potential and metabolite synthesis.</title>
        <authorList>
            <person name="Niehaus E.-M."/>
            <person name="Muensterkoetter M."/>
            <person name="Proctor R.H."/>
            <person name="Brown D.W."/>
            <person name="Sharon A."/>
            <person name="Idan Y."/>
            <person name="Oren-Young L."/>
            <person name="Sieber C.M."/>
            <person name="Novak O."/>
            <person name="Pencik A."/>
            <person name="Tarkowska D."/>
            <person name="Hromadova K."/>
            <person name="Freeman S."/>
            <person name="Maymon M."/>
            <person name="Elazar M."/>
            <person name="Youssef S.A."/>
            <person name="El-Shabrawy E.S.M."/>
            <person name="Shalaby A.B.A."/>
            <person name="Houterman P."/>
            <person name="Brock N.L."/>
            <person name="Burkhardt I."/>
            <person name="Tsavkelova E.A."/>
            <person name="Dickschat J.S."/>
            <person name="Galuszka P."/>
            <person name="Gueldener U."/>
            <person name="Tudzynski B."/>
        </authorList>
    </citation>
    <scope>NUCLEOTIDE SEQUENCE [LARGE SCALE GENOMIC DNA]</scope>
    <source>
        <strain evidence="3">MRC7560</strain>
    </source>
</reference>
<proteinExistence type="predicted"/>
<feature type="compositionally biased region" description="Low complexity" evidence="1">
    <location>
        <begin position="44"/>
        <end position="65"/>
    </location>
</feature>
<feature type="region of interest" description="Disordered" evidence="1">
    <location>
        <begin position="32"/>
        <end position="102"/>
    </location>
</feature>
<dbReference type="GeneID" id="65094565"/>
<dbReference type="AlphaFoldDB" id="A0A1L7UFS7"/>